<evidence type="ECO:0000256" key="2">
    <source>
        <dbReference type="ARBA" id="ARBA00022576"/>
    </source>
</evidence>
<accession>A0A4Q7DK51</accession>
<dbReference type="Pfam" id="PF00202">
    <property type="entry name" value="Aminotran_3"/>
    <property type="match status" value="2"/>
</dbReference>
<name>A0A4Q7DK51_9PROT</name>
<dbReference type="EMBL" id="SCFB01000003">
    <property type="protein sequence ID" value="RZI46750.1"/>
    <property type="molecule type" value="Genomic_DNA"/>
</dbReference>
<dbReference type="AlphaFoldDB" id="A0A4Q7DK51"/>
<protein>
    <submittedName>
        <fullName evidence="5">Aminotransferase class III-fold pyridoxal phosphate-dependent enzyme</fullName>
    </submittedName>
</protein>
<keyword evidence="2 5" id="KW-0032">Aminotransferase</keyword>
<dbReference type="InterPro" id="IPR015424">
    <property type="entry name" value="PyrdxlP-dep_Trfase"/>
</dbReference>
<reference evidence="5 6" key="1">
    <citation type="submission" date="2018-10" db="EMBL/GenBank/DDBJ databases">
        <title>An updated phylogeny of the Alphaproteobacteria reveals that the parasitic Rickettsiales and Holosporales have independent origins.</title>
        <authorList>
            <person name="Munoz-Gomez S.A."/>
            <person name="Hess S."/>
            <person name="Burger G."/>
            <person name="Lang B.F."/>
            <person name="Susko E."/>
            <person name="Slamovits C.H."/>
            <person name="Roger A.J."/>
        </authorList>
    </citation>
    <scope>NUCLEOTIDE SEQUENCE [LARGE SCALE GENOMIC DNA]</scope>
    <source>
        <strain evidence="5">HOLO01</strain>
    </source>
</reference>
<keyword evidence="3 4" id="KW-0663">Pyridoxal phosphate</keyword>
<dbReference type="Gene3D" id="3.90.1150.10">
    <property type="entry name" value="Aspartate Aminotransferase, domain 1"/>
    <property type="match status" value="1"/>
</dbReference>
<comment type="similarity">
    <text evidence="4">Belongs to the class-III pyridoxal-phosphate-dependent aminotransferase family.</text>
</comment>
<dbReference type="GO" id="GO:0030170">
    <property type="term" value="F:pyridoxal phosphate binding"/>
    <property type="evidence" value="ECO:0007669"/>
    <property type="project" value="InterPro"/>
</dbReference>
<evidence type="ECO:0000313" key="6">
    <source>
        <dbReference type="Proteomes" id="UP000293550"/>
    </source>
</evidence>
<dbReference type="OrthoDB" id="9801834at2"/>
<dbReference type="GO" id="GO:0042802">
    <property type="term" value="F:identical protein binding"/>
    <property type="evidence" value="ECO:0007669"/>
    <property type="project" value="TreeGrafter"/>
</dbReference>
<dbReference type="RefSeq" id="WP_130153459.1">
    <property type="nucleotide sequence ID" value="NZ_SCFB01000003.1"/>
</dbReference>
<keyword evidence="6" id="KW-1185">Reference proteome</keyword>
<dbReference type="InterPro" id="IPR050103">
    <property type="entry name" value="Class-III_PLP-dep_AT"/>
</dbReference>
<dbReference type="SUPFAM" id="SSF53383">
    <property type="entry name" value="PLP-dependent transferases"/>
    <property type="match status" value="1"/>
</dbReference>
<dbReference type="UniPathway" id="UPA00098">
    <property type="reaction ID" value="UER00358"/>
</dbReference>
<dbReference type="GO" id="GO:0008483">
    <property type="term" value="F:transaminase activity"/>
    <property type="evidence" value="ECO:0007669"/>
    <property type="project" value="UniProtKB-KW"/>
</dbReference>
<dbReference type="PANTHER" id="PTHR11986:SF18">
    <property type="entry name" value="ORNITHINE AMINOTRANSFERASE, MITOCHONDRIAL"/>
    <property type="match status" value="1"/>
</dbReference>
<keyword evidence="5" id="KW-0808">Transferase</keyword>
<evidence type="ECO:0000313" key="5">
    <source>
        <dbReference type="EMBL" id="RZI46750.1"/>
    </source>
</evidence>
<dbReference type="InterPro" id="IPR015422">
    <property type="entry name" value="PyrdxlP-dep_Trfase_small"/>
</dbReference>
<evidence type="ECO:0000256" key="4">
    <source>
        <dbReference type="RuleBase" id="RU003560"/>
    </source>
</evidence>
<dbReference type="PANTHER" id="PTHR11986">
    <property type="entry name" value="AMINOTRANSFERASE CLASS III"/>
    <property type="match status" value="1"/>
</dbReference>
<dbReference type="InterPro" id="IPR005814">
    <property type="entry name" value="Aminotrans_3"/>
</dbReference>
<gene>
    <name evidence="5" type="ORF">EQU50_01820</name>
</gene>
<sequence>MMKDWIHHEAQWAVHADADLPIVLSRGQGVWLWDIEGRRYLDMNAAGATLNYGHCHPKILGSLLRQAGCLSLCSHSLHHDQLAAFLEMVCLMTKMDKAVLTGSVFEARQTVVEAAQLWGGQKKGIRCGRTEIIITTPDWQGSSLPSGFRSVPFGDLKAVEKAITPSTCAVVTQAIQDKAGLTIPSKGYLARISDLCRENNILLIVDESQSGLGRSGKALAYQDENIQPDAVILGQALGGGFLTSAALAGSKDLLSLTNAGGCGSPFAAAIGLTSLQVLREENLSERSAELGEYFLNRLRHIESPYIHDIKGQGLWISIEIDPNWRTAQSLCEQLMYMGILADASSETTICLAPPLVIAHEELDWALVRLYQALQGGGILPIQVPLVF</sequence>
<dbReference type="GO" id="GO:0055129">
    <property type="term" value="P:L-proline biosynthetic process"/>
    <property type="evidence" value="ECO:0007669"/>
    <property type="project" value="UniProtKB-UniPathway"/>
</dbReference>
<dbReference type="Proteomes" id="UP000293550">
    <property type="component" value="Unassembled WGS sequence"/>
</dbReference>
<dbReference type="InterPro" id="IPR015421">
    <property type="entry name" value="PyrdxlP-dep_Trfase_major"/>
</dbReference>
<comment type="cofactor">
    <cofactor evidence="1">
        <name>pyridoxal 5'-phosphate</name>
        <dbReference type="ChEBI" id="CHEBI:597326"/>
    </cofactor>
</comment>
<organism evidence="5 6">
    <name type="scientific">Candidatus Finniella inopinata</name>
    <dbReference type="NCBI Taxonomy" id="1696036"/>
    <lineage>
        <taxon>Bacteria</taxon>
        <taxon>Pseudomonadati</taxon>
        <taxon>Pseudomonadota</taxon>
        <taxon>Alphaproteobacteria</taxon>
        <taxon>Holosporales</taxon>
        <taxon>Candidatus Paracaedibacteraceae</taxon>
        <taxon>Candidatus Finniella</taxon>
    </lineage>
</organism>
<evidence type="ECO:0000256" key="3">
    <source>
        <dbReference type="ARBA" id="ARBA00022898"/>
    </source>
</evidence>
<comment type="caution">
    <text evidence="5">The sequence shown here is derived from an EMBL/GenBank/DDBJ whole genome shotgun (WGS) entry which is preliminary data.</text>
</comment>
<dbReference type="PIRSF" id="PIRSF000521">
    <property type="entry name" value="Transaminase_4ab_Lys_Orn"/>
    <property type="match status" value="1"/>
</dbReference>
<evidence type="ECO:0000256" key="1">
    <source>
        <dbReference type="ARBA" id="ARBA00001933"/>
    </source>
</evidence>
<dbReference type="Gene3D" id="3.40.640.10">
    <property type="entry name" value="Type I PLP-dependent aspartate aminotransferase-like (Major domain)"/>
    <property type="match status" value="1"/>
</dbReference>
<proteinExistence type="inferred from homology"/>